<dbReference type="Pfam" id="PF17763">
    <property type="entry name" value="Asparaginase_C"/>
    <property type="match status" value="1"/>
</dbReference>
<dbReference type="InterPro" id="IPR006033">
    <property type="entry name" value="AsnA_fam"/>
</dbReference>
<sequence>KNKELKDITVLATGGTIASFVDYKTGAVSPAITAEQLVNSVSALDKVANIDAEPLFSLASEDMTPKHWEGIAKKAKDIHDKKQHGIVIGHGTDTMAYSAAALSFQLPEISNPVIFTGAQRSPDRPSSDAHLNLVGAAKAAMTDLGEIAVAMHQTTDDENVALWRGTRVRKAHSSRRDAFMSPNEGPLGLVKENVELKGKYRPTAKETKMESGFEDNIGMVWSHPGLGIEDWESITSRKKGVVIVGTGLGHVKSELLESIGKTAKDMPVAITTQCLSGSTNLNVYRNGRELLQKGVVETYDMLPETALVKMMWLSKHRADEVRELMGENLIGEISNSRKLG</sequence>
<dbReference type="NCBIfam" id="TIGR00519">
    <property type="entry name" value="asnASE_I"/>
    <property type="match status" value="1"/>
</dbReference>
<dbReference type="GO" id="GO:0004067">
    <property type="term" value="F:asparaginase activity"/>
    <property type="evidence" value="ECO:0007669"/>
    <property type="project" value="UniProtKB-UniRule"/>
</dbReference>
<dbReference type="InterPro" id="IPR036152">
    <property type="entry name" value="Asp/glu_Ase-like_sf"/>
</dbReference>
<dbReference type="GO" id="GO:0006412">
    <property type="term" value="P:translation"/>
    <property type="evidence" value="ECO:0007669"/>
    <property type="project" value="UniProtKB-KW"/>
</dbReference>
<evidence type="ECO:0000259" key="8">
    <source>
        <dbReference type="Pfam" id="PF00710"/>
    </source>
</evidence>
<proteinExistence type="inferred from homology"/>
<dbReference type="PIRSF" id="PIRSF001220">
    <property type="entry name" value="L-ASNase_gatD"/>
    <property type="match status" value="1"/>
</dbReference>
<keyword evidence="4 7" id="KW-0648">Protein biosynthesis</keyword>
<dbReference type="EMBL" id="DTTC01000128">
    <property type="protein sequence ID" value="HIA97973.1"/>
    <property type="molecule type" value="Genomic_DNA"/>
</dbReference>
<evidence type="ECO:0000256" key="6">
    <source>
        <dbReference type="PROSITE-ProRule" id="PRU10100"/>
    </source>
</evidence>
<dbReference type="GO" id="GO:0005524">
    <property type="term" value="F:ATP binding"/>
    <property type="evidence" value="ECO:0007669"/>
    <property type="project" value="UniProtKB-KW"/>
</dbReference>
<keyword evidence="10" id="KW-0808">Transferase</keyword>
<evidence type="ECO:0000256" key="2">
    <source>
        <dbReference type="ARBA" id="ARBA00022741"/>
    </source>
</evidence>
<dbReference type="SFLD" id="SFLDS00057">
    <property type="entry name" value="Glutaminase/Asparaginase"/>
    <property type="match status" value="1"/>
</dbReference>
<protein>
    <recommendedName>
        <fullName evidence="7">Glutamyl-tRNA(Gln) amidotransferase subunit D</fullName>
        <ecNumber evidence="7">6.3.5.-</ecNumber>
    </recommendedName>
</protein>
<dbReference type="PANTHER" id="PTHR11707">
    <property type="entry name" value="L-ASPARAGINASE"/>
    <property type="match status" value="1"/>
</dbReference>
<dbReference type="InterPro" id="IPR037152">
    <property type="entry name" value="L-asparaginase_N_sf"/>
</dbReference>
<gene>
    <name evidence="10" type="primary">gatD</name>
    <name evidence="10" type="ORF">EYO15_02185</name>
</gene>
<dbReference type="EC" id="6.3.5.-" evidence="7"/>
<evidence type="ECO:0000256" key="1">
    <source>
        <dbReference type="ARBA" id="ARBA00022598"/>
    </source>
</evidence>
<evidence type="ECO:0000256" key="7">
    <source>
        <dbReference type="RuleBase" id="RU004457"/>
    </source>
</evidence>
<evidence type="ECO:0000256" key="4">
    <source>
        <dbReference type="ARBA" id="ARBA00022917"/>
    </source>
</evidence>
<evidence type="ECO:0000313" key="11">
    <source>
        <dbReference type="Proteomes" id="UP000589132"/>
    </source>
</evidence>
<dbReference type="PIRSF" id="PIRSF500176">
    <property type="entry name" value="L_ASNase"/>
    <property type="match status" value="1"/>
</dbReference>
<dbReference type="SMART" id="SM00870">
    <property type="entry name" value="Asparaginase"/>
    <property type="match status" value="1"/>
</dbReference>
<comment type="caution">
    <text evidence="10">The sequence shown here is derived from an EMBL/GenBank/DDBJ whole genome shotgun (WGS) entry which is preliminary data.</text>
</comment>
<feature type="active site" evidence="5">
    <location>
        <position position="16"/>
    </location>
</feature>
<organism evidence="10 11">
    <name type="scientific">Marine Group III euryarchaeote</name>
    <dbReference type="NCBI Taxonomy" id="2173149"/>
    <lineage>
        <taxon>Archaea</taxon>
        <taxon>Methanobacteriati</taxon>
        <taxon>Thermoplasmatota</taxon>
        <taxon>Thermoplasmata</taxon>
        <taxon>Candidatus Thermoprofundales</taxon>
    </lineage>
</organism>
<dbReference type="AlphaFoldDB" id="A0A7J4D008"/>
<dbReference type="InterPro" id="IPR006034">
    <property type="entry name" value="Asparaginase/glutaminase-like"/>
</dbReference>
<feature type="domain" description="Asparaginase/glutaminase C-terminal" evidence="9">
    <location>
        <begin position="219"/>
        <end position="323"/>
    </location>
</feature>
<dbReference type="GO" id="GO:0016874">
    <property type="term" value="F:ligase activity"/>
    <property type="evidence" value="ECO:0007669"/>
    <property type="project" value="UniProtKB-KW"/>
</dbReference>
<evidence type="ECO:0000256" key="3">
    <source>
        <dbReference type="ARBA" id="ARBA00022840"/>
    </source>
</evidence>
<dbReference type="GO" id="GO:0006520">
    <property type="term" value="P:amino acid metabolic process"/>
    <property type="evidence" value="ECO:0007669"/>
    <property type="project" value="InterPro"/>
</dbReference>
<comment type="subunit">
    <text evidence="7">Heterodimer of GatD and GatE.</text>
</comment>
<dbReference type="PANTHER" id="PTHR11707:SF28">
    <property type="entry name" value="60 KDA LYSOPHOSPHOLIPASE"/>
    <property type="match status" value="1"/>
</dbReference>
<dbReference type="InterPro" id="IPR020827">
    <property type="entry name" value="Asparaginase/glutaminase_AS1"/>
</dbReference>
<dbReference type="PROSITE" id="PS00144">
    <property type="entry name" value="ASN_GLN_ASE_1"/>
    <property type="match status" value="1"/>
</dbReference>
<dbReference type="Proteomes" id="UP000589132">
    <property type="component" value="Unassembled WGS sequence"/>
</dbReference>
<keyword evidence="2" id="KW-0547">Nucleotide-binding</keyword>
<dbReference type="Gene3D" id="3.40.50.1170">
    <property type="entry name" value="L-asparaginase, N-terminal domain"/>
    <property type="match status" value="1"/>
</dbReference>
<comment type="function">
    <text evidence="7">Allows the formation of correctly charged Gln-tRNA(Gln) through the transamidation of misacylated Glu-tRNA(Gln) in organisms which lack glutaminyl-tRNA synthetase. The reaction takes place in the presence of glutamine and ATP through an activated gamma-phospho-Glu-tRNA(Gln). The GatDE system is specific for glutamate and does not act on aspartate.</text>
</comment>
<dbReference type="InterPro" id="IPR027473">
    <property type="entry name" value="L-asparaginase_C"/>
</dbReference>
<dbReference type="NCBIfam" id="NF003217">
    <property type="entry name" value="PRK04183.1"/>
    <property type="match status" value="1"/>
</dbReference>
<dbReference type="InterPro" id="IPR011878">
    <property type="entry name" value="GatD"/>
</dbReference>
<evidence type="ECO:0000256" key="5">
    <source>
        <dbReference type="PROSITE-ProRule" id="PRU10099"/>
    </source>
</evidence>
<dbReference type="GO" id="GO:0006450">
    <property type="term" value="P:regulation of translational fidelity"/>
    <property type="evidence" value="ECO:0007669"/>
    <property type="project" value="InterPro"/>
</dbReference>
<reference evidence="11" key="1">
    <citation type="journal article" date="2019" name="bioRxiv">
        <title>Genome diversification in globally distributed novel marine Proteobacteria is linked to environmental adaptation.</title>
        <authorList>
            <person name="Zhou Z."/>
            <person name="Tran P.Q."/>
            <person name="Kieft K."/>
            <person name="Anantharaman K."/>
        </authorList>
    </citation>
    <scope>NUCLEOTIDE SEQUENCE [LARGE SCALE GENOMIC DNA]</scope>
</reference>
<dbReference type="InterPro" id="IPR027475">
    <property type="entry name" value="Asparaginase/glutaminase_AS2"/>
</dbReference>
<feature type="active site" evidence="6">
    <location>
        <position position="92"/>
    </location>
</feature>
<keyword evidence="3" id="KW-0067">ATP-binding</keyword>
<dbReference type="Pfam" id="PF00710">
    <property type="entry name" value="Asparaginase"/>
    <property type="match status" value="1"/>
</dbReference>
<dbReference type="SUPFAM" id="SSF53774">
    <property type="entry name" value="Glutaminase/Asparaginase"/>
    <property type="match status" value="1"/>
</dbReference>
<dbReference type="NCBIfam" id="TIGR02153">
    <property type="entry name" value="gatD_arch"/>
    <property type="match status" value="1"/>
</dbReference>
<dbReference type="PROSITE" id="PS00917">
    <property type="entry name" value="ASN_GLN_ASE_2"/>
    <property type="match status" value="1"/>
</dbReference>
<dbReference type="Gene3D" id="3.40.50.40">
    <property type="match status" value="1"/>
</dbReference>
<dbReference type="InterPro" id="IPR027474">
    <property type="entry name" value="L-asparaginase_N"/>
</dbReference>
<dbReference type="PROSITE" id="PS51732">
    <property type="entry name" value="ASN_GLN_ASE_3"/>
    <property type="match status" value="1"/>
</dbReference>
<dbReference type="InterPro" id="IPR040919">
    <property type="entry name" value="Asparaginase_C"/>
</dbReference>
<evidence type="ECO:0000313" key="10">
    <source>
        <dbReference type="EMBL" id="HIA97973.1"/>
    </source>
</evidence>
<name>A0A7J4D008_9ARCH</name>
<accession>A0A7J4D008</accession>
<feature type="domain" description="L-asparaginase N-terminal" evidence="8">
    <location>
        <begin position="8"/>
        <end position="198"/>
    </location>
</feature>
<evidence type="ECO:0000259" key="9">
    <source>
        <dbReference type="Pfam" id="PF17763"/>
    </source>
</evidence>
<comment type="similarity">
    <text evidence="7">Belongs to the asparaginase 1 family. GatD subfamily.</text>
</comment>
<comment type="catalytic activity">
    <reaction evidence="7">
        <text>L-glutamyl-tRNA(Gln) + L-glutamine + ATP + H2O = L-glutaminyl-tRNA(Gln) + L-glutamate + ADP + phosphate + H(+)</text>
        <dbReference type="Rhea" id="RHEA:17521"/>
        <dbReference type="Rhea" id="RHEA-COMP:9681"/>
        <dbReference type="Rhea" id="RHEA-COMP:9684"/>
        <dbReference type="ChEBI" id="CHEBI:15377"/>
        <dbReference type="ChEBI" id="CHEBI:15378"/>
        <dbReference type="ChEBI" id="CHEBI:29985"/>
        <dbReference type="ChEBI" id="CHEBI:30616"/>
        <dbReference type="ChEBI" id="CHEBI:43474"/>
        <dbReference type="ChEBI" id="CHEBI:58359"/>
        <dbReference type="ChEBI" id="CHEBI:78520"/>
        <dbReference type="ChEBI" id="CHEBI:78521"/>
        <dbReference type="ChEBI" id="CHEBI:456216"/>
    </reaction>
</comment>
<keyword evidence="1 7" id="KW-0436">Ligase</keyword>
<dbReference type="PRINTS" id="PR00139">
    <property type="entry name" value="ASNGLNASE"/>
</dbReference>
<dbReference type="GO" id="GO:0016740">
    <property type="term" value="F:transferase activity"/>
    <property type="evidence" value="ECO:0007669"/>
    <property type="project" value="UniProtKB-KW"/>
</dbReference>
<feature type="non-terminal residue" evidence="10">
    <location>
        <position position="1"/>
    </location>
</feature>